<evidence type="ECO:0000256" key="9">
    <source>
        <dbReference type="ARBA" id="ARBA00031761"/>
    </source>
</evidence>
<comment type="catalytic activity">
    <reaction evidence="1">
        <text>2 (2E,6E)-farnesyl diphosphate = 15-cis-4,4'-diapophytoene + 2 diphosphate</text>
        <dbReference type="Rhea" id="RHEA:31547"/>
        <dbReference type="ChEBI" id="CHEBI:33019"/>
        <dbReference type="ChEBI" id="CHEBI:62738"/>
        <dbReference type="ChEBI" id="CHEBI:175763"/>
        <dbReference type="EC" id="2.5.1.96"/>
    </reaction>
</comment>
<dbReference type="PANTHER" id="PTHR31480">
    <property type="entry name" value="BIFUNCTIONAL LYCOPENE CYCLASE/PHYTOENE SYNTHASE"/>
    <property type="match status" value="1"/>
</dbReference>
<dbReference type="SFLD" id="SFLDS00005">
    <property type="entry name" value="Isoprenoid_Synthase_Type_I"/>
    <property type="match status" value="1"/>
</dbReference>
<dbReference type="SFLD" id="SFLDG01018">
    <property type="entry name" value="Squalene/Phytoene_Synthase_Lik"/>
    <property type="match status" value="1"/>
</dbReference>
<comment type="similarity">
    <text evidence="4">Belongs to the phytoene/squalene synthase family. CrtM subfamily.</text>
</comment>
<dbReference type="OrthoDB" id="9787280at2"/>
<dbReference type="InterPro" id="IPR002060">
    <property type="entry name" value="Squ/phyt_synthse"/>
</dbReference>
<gene>
    <name evidence="11" type="ORF">SS7213T_07041</name>
</gene>
<protein>
    <recommendedName>
        <fullName evidence="6">4,4'-diapophytoene synthase</fullName>
        <ecNumber evidence="5">2.5.1.96</ecNumber>
    </recommendedName>
    <alternativeName>
        <fullName evidence="9">C30 carotenoid synthase</fullName>
    </alternativeName>
    <alternativeName>
        <fullName evidence="10">Dehydrosqualene synthase</fullName>
    </alternativeName>
</protein>
<dbReference type="EC" id="2.5.1.96" evidence="5"/>
<dbReference type="Proteomes" id="UP000005413">
    <property type="component" value="Unassembled WGS sequence"/>
</dbReference>
<keyword evidence="8" id="KW-0125">Carotenoid biosynthesis</keyword>
<sequence>MPMMDRNFEYCHKIMKKYSKSFSYAFDLLPKAQRQAVWAIYAVCRKIDDSIDIYGDIQFLNQIKDDIKSIEVKPQGHHYFQSDRRMMLALQVVAQRYPINYQSFYNLIDTVYADQNFTQFKTDDALLEYCYGVAGTVGEVLTPILSHNPTEHTYDIARQLGEALQLINILRDVGEDFENGRIYFSEQRLKQYSVDIERQFNDGVNANYIHLWESYARLAQNDYQDVMKNIDVFNKEAQPIIELAARLYRQILEEVRLQQYTLHERVYVNTSKKAKLYQQVNRKYKK</sequence>
<reference evidence="11 12" key="1">
    <citation type="journal article" date="2012" name="BMC Genomics">
        <title>Comparative genomic analysis of the genus Staphylococcus including Staphylococcus aureus and its newly described sister species Staphylococcus simiae.</title>
        <authorList>
            <person name="Suzuki H."/>
            <person name="Lefebure T."/>
            <person name="Pavinski Bitar P."/>
            <person name="Stanhope M.J."/>
        </authorList>
    </citation>
    <scope>NUCLEOTIDE SEQUENCE [LARGE SCALE GENOMIC DNA]</scope>
    <source>
        <strain evidence="11 12">CCM 7213</strain>
    </source>
</reference>
<keyword evidence="7" id="KW-0808">Transferase</keyword>
<evidence type="ECO:0000313" key="12">
    <source>
        <dbReference type="Proteomes" id="UP000005413"/>
    </source>
</evidence>
<evidence type="ECO:0000256" key="10">
    <source>
        <dbReference type="ARBA" id="ARBA00032389"/>
    </source>
</evidence>
<evidence type="ECO:0000256" key="7">
    <source>
        <dbReference type="ARBA" id="ARBA00022679"/>
    </source>
</evidence>
<dbReference type="PROSITE" id="PS01044">
    <property type="entry name" value="SQUALEN_PHYTOEN_SYN_1"/>
    <property type="match status" value="1"/>
</dbReference>
<evidence type="ECO:0000256" key="1">
    <source>
        <dbReference type="ARBA" id="ARBA00000746"/>
    </source>
</evidence>
<dbReference type="InterPro" id="IPR033904">
    <property type="entry name" value="Trans_IPPS_HH"/>
</dbReference>
<name>G5JIW4_9STAP</name>
<dbReference type="GO" id="GO:0004311">
    <property type="term" value="F:geranylgeranyl diphosphate synthase activity"/>
    <property type="evidence" value="ECO:0007669"/>
    <property type="project" value="InterPro"/>
</dbReference>
<dbReference type="SFLD" id="SFLDG01212">
    <property type="entry name" value="Phytoene_synthase_like"/>
    <property type="match status" value="1"/>
</dbReference>
<dbReference type="CDD" id="cd00683">
    <property type="entry name" value="Trans_IPPS_HH"/>
    <property type="match status" value="1"/>
</dbReference>
<evidence type="ECO:0000256" key="2">
    <source>
        <dbReference type="ARBA" id="ARBA00002144"/>
    </source>
</evidence>
<dbReference type="RefSeq" id="WP_002463998.1">
    <property type="nucleotide sequence ID" value="NZ_AEUN01000417.1"/>
</dbReference>
<dbReference type="InterPro" id="IPR008949">
    <property type="entry name" value="Isoprenoid_synthase_dom_sf"/>
</dbReference>
<evidence type="ECO:0000256" key="6">
    <source>
        <dbReference type="ARBA" id="ARBA00016163"/>
    </source>
</evidence>
<dbReference type="Pfam" id="PF00494">
    <property type="entry name" value="SQS_PSY"/>
    <property type="match status" value="1"/>
</dbReference>
<dbReference type="GO" id="GO:0051996">
    <property type="term" value="F:squalene synthase [NAD(P)H] activity"/>
    <property type="evidence" value="ECO:0007669"/>
    <property type="project" value="InterPro"/>
</dbReference>
<dbReference type="Gene3D" id="1.10.600.10">
    <property type="entry name" value="Farnesyl Diphosphate Synthase"/>
    <property type="match status" value="1"/>
</dbReference>
<proteinExistence type="inferred from homology"/>
<keyword evidence="12" id="KW-1185">Reference proteome</keyword>
<dbReference type="PATRIC" id="fig|911238.3.peg.1208"/>
<dbReference type="UniPathway" id="UPA00029">
    <property type="reaction ID" value="UER00556"/>
</dbReference>
<comment type="caution">
    <text evidence="11">The sequence shown here is derived from an EMBL/GenBank/DDBJ whole genome shotgun (WGS) entry which is preliminary data.</text>
</comment>
<evidence type="ECO:0000313" key="11">
    <source>
        <dbReference type="EMBL" id="EHJ07875.1"/>
    </source>
</evidence>
<dbReference type="EMBL" id="AEUN01000417">
    <property type="protein sequence ID" value="EHJ07875.1"/>
    <property type="molecule type" value="Genomic_DNA"/>
</dbReference>
<evidence type="ECO:0000256" key="4">
    <source>
        <dbReference type="ARBA" id="ARBA00009720"/>
    </source>
</evidence>
<comment type="pathway">
    <text evidence="3">Carotenoid biosynthesis; staphyloxanthin biosynthesis; staphyloxanthin from farnesyl diphosphate: step 1/5.</text>
</comment>
<dbReference type="AlphaFoldDB" id="G5JIW4"/>
<dbReference type="InterPro" id="IPR044843">
    <property type="entry name" value="Trans_IPPS_bact-type"/>
</dbReference>
<organism evidence="11 12">
    <name type="scientific">Staphylococcus simiae CCM 7213 = CCUG 51256</name>
    <dbReference type="NCBI Taxonomy" id="911238"/>
    <lineage>
        <taxon>Bacteria</taxon>
        <taxon>Bacillati</taxon>
        <taxon>Bacillota</taxon>
        <taxon>Bacilli</taxon>
        <taxon>Bacillales</taxon>
        <taxon>Staphylococcaceae</taxon>
        <taxon>Staphylococcus</taxon>
    </lineage>
</organism>
<accession>G5JIW4</accession>
<dbReference type="SUPFAM" id="SSF48576">
    <property type="entry name" value="Terpenoid synthases"/>
    <property type="match status" value="1"/>
</dbReference>
<evidence type="ECO:0000256" key="5">
    <source>
        <dbReference type="ARBA" id="ARBA00012627"/>
    </source>
</evidence>
<dbReference type="GO" id="GO:0016117">
    <property type="term" value="P:carotenoid biosynthetic process"/>
    <property type="evidence" value="ECO:0007669"/>
    <property type="project" value="UniProtKB-KW"/>
</dbReference>
<evidence type="ECO:0000256" key="3">
    <source>
        <dbReference type="ARBA" id="ARBA00004677"/>
    </source>
</evidence>
<comment type="function">
    <text evidence="2">Involved in the biosynthesis of the yellow-orange carotenoid staphyloxanthin, which plays a role in the virulence via its protective function against oxidative stress. Catalyzes the head-to-head condensation of two molecules of farnesyl diphosphate (FPP) into the colorless C(30) carotenoid 4,4'-diapophytoene (dehydrosqualene).</text>
</comment>
<dbReference type="InterPro" id="IPR019845">
    <property type="entry name" value="Squalene/phytoene_synthase_CS"/>
</dbReference>
<evidence type="ECO:0000256" key="8">
    <source>
        <dbReference type="ARBA" id="ARBA00022746"/>
    </source>
</evidence>